<dbReference type="RefSeq" id="XP_051607023.1">
    <property type="nucleotide sequence ID" value="XM_051754000.1"/>
</dbReference>
<evidence type="ECO:0000313" key="1">
    <source>
        <dbReference type="EMBL" id="KAI5949976.1"/>
    </source>
</evidence>
<evidence type="ECO:0000313" key="2">
    <source>
        <dbReference type="Proteomes" id="UP001204833"/>
    </source>
</evidence>
<keyword evidence="2" id="KW-1185">Reference proteome</keyword>
<dbReference type="GeneID" id="76152530"/>
<gene>
    <name evidence="1" type="ORF">KGF57_004486</name>
</gene>
<protein>
    <submittedName>
        <fullName evidence="1">Uncharacterized protein</fullName>
    </submittedName>
</protein>
<dbReference type="AlphaFoldDB" id="A0AAD5FX17"/>
<proteinExistence type="predicted"/>
<comment type="caution">
    <text evidence="1">The sequence shown here is derived from an EMBL/GenBank/DDBJ whole genome shotgun (WGS) entry which is preliminary data.</text>
</comment>
<dbReference type="EMBL" id="JAIHNG010000161">
    <property type="protein sequence ID" value="KAI5949976.1"/>
    <property type="molecule type" value="Genomic_DNA"/>
</dbReference>
<name>A0AAD5FX17_9ASCO</name>
<reference evidence="1 2" key="1">
    <citation type="journal article" date="2022" name="DNA Res.">
        <title>Genome analysis of five recently described species of the CUG-Ser clade uncovers Candida theae as a new hybrid lineage with pathogenic potential in the Candida parapsilosis species complex.</title>
        <authorList>
            <person name="Mixao V."/>
            <person name="Del Olmo V."/>
            <person name="Hegedusova E."/>
            <person name="Saus E."/>
            <person name="Pryszcz L."/>
            <person name="Cillingova A."/>
            <person name="Nosek J."/>
            <person name="Gabaldon T."/>
        </authorList>
    </citation>
    <scope>NUCLEOTIDE SEQUENCE [LARGE SCALE GENOMIC DNA]</scope>
    <source>
        <strain evidence="1 2">CBS 12239</strain>
    </source>
</reference>
<sequence length="210" mass="22720">MAETEFEDYLLYTESLAFDADSSTPPGGVNSDLHCTANSTNNTTGNTNTIMKSPFGTDLTIPRRSPARIFDKWKLPSQRFMNAVSNTKTKALASTSSQKTLNINEENSRVPDSPQSFAESASSFEMEDDDIDTESVFSDAGTKKIVGFDPVIGKDDDDDDDELEELLDCLDGIQICKIDDVVTIKHTSGTGLARIAIVTPSTVDSVVCAS</sequence>
<accession>A0AAD5FX17</accession>
<dbReference type="Proteomes" id="UP001204833">
    <property type="component" value="Unassembled WGS sequence"/>
</dbReference>
<organism evidence="1 2">
    <name type="scientific">Candida theae</name>
    <dbReference type="NCBI Taxonomy" id="1198502"/>
    <lineage>
        <taxon>Eukaryota</taxon>
        <taxon>Fungi</taxon>
        <taxon>Dikarya</taxon>
        <taxon>Ascomycota</taxon>
        <taxon>Saccharomycotina</taxon>
        <taxon>Pichiomycetes</taxon>
        <taxon>Debaryomycetaceae</taxon>
        <taxon>Candida/Lodderomyces clade</taxon>
        <taxon>Candida</taxon>
    </lineage>
</organism>